<dbReference type="Pfam" id="PF08241">
    <property type="entry name" value="Methyltransf_11"/>
    <property type="match status" value="1"/>
</dbReference>
<dbReference type="Gramene" id="CMO178CT">
    <property type="protein sequence ID" value="CMO178CT"/>
    <property type="gene ID" value="CMO178C"/>
</dbReference>
<sequence length="600" mass="68129">MEAVAERACKSQGPCHRPRMNLYCAEWRAFGNFFHALSTLKEDKRQRLVPAYGAGRWASKTGCTPASPTRAYKECARRFVTFPIDEFRTSCIDHELGCTLQTLEMENCQISPDDIKKCGVLTEEQMGSRTKVRALHALVSTTNGGKKRMEFVNRDFNAAVNVRRCAVLEKRPPEWTRENFVGQSLKVELYEKKLESGVGGRSEKTGRRLHDSRRPLVEGTFTATTIHVRRRSTLERRLIASLMTQLNFVPCVRLPSQKCTRYRACRWIHASATTPVTRNPEGKLPALIVQGILAFPPTAWLLKRIGRAGVVKRAEEIGVPWRENVRELRLKWDTLEQKRARLVERDLVYPDYYVRAPFHTYPEGNLGWIPAMEVESSALAVHARLFPEAPPTQGDRLLRDTFLDRVWPRLEQLLVPMGRPLVALDLGASTGLSTMRFIDAWLARYPERPLDITGIDLSTFMLAVAELRAEERSYPSSIQVRFKHAAVENLPQKADSVDLVLCSLVTHELPMAATERLVVEAYRVLRPGGMLAMMDSDPHSEAFRSIPPVGAAIFRSTEPYFSEYERVDMVSLLTISGFTDVQTENNTPRHRVWLATKPLN</sequence>
<dbReference type="EMBL" id="AP006497">
    <property type="protein sequence ID" value="BAM81538.1"/>
    <property type="molecule type" value="Genomic_DNA"/>
</dbReference>
<gene>
    <name evidence="2" type="ORF">CYME_CMO178C</name>
</gene>
<dbReference type="AlphaFoldDB" id="M1VJL8"/>
<dbReference type="KEGG" id="cme:CYME_CMO178C"/>
<dbReference type="InterPro" id="IPR050508">
    <property type="entry name" value="Methyltransf_Superfamily"/>
</dbReference>
<dbReference type="RefSeq" id="XP_005537574.1">
    <property type="nucleotide sequence ID" value="XM_005537517.1"/>
</dbReference>
<reference evidence="2 3" key="2">
    <citation type="journal article" date="2007" name="BMC Biol.">
        <title>A 100%-complete sequence reveals unusually simple genomic features in the hot-spring red alga Cyanidioschyzon merolae.</title>
        <authorList>
            <person name="Nozaki H."/>
            <person name="Takano H."/>
            <person name="Misumi O."/>
            <person name="Terasawa K."/>
            <person name="Matsuzaki M."/>
            <person name="Maruyama S."/>
            <person name="Nishida K."/>
            <person name="Yagisawa F."/>
            <person name="Yoshida Y."/>
            <person name="Fujiwara T."/>
            <person name="Takio S."/>
            <person name="Tamura K."/>
            <person name="Chung S.J."/>
            <person name="Nakamura S."/>
            <person name="Kuroiwa H."/>
            <person name="Tanaka K."/>
            <person name="Sato N."/>
            <person name="Kuroiwa T."/>
        </authorList>
    </citation>
    <scope>NUCLEOTIDE SEQUENCE [LARGE SCALE GENOMIC DNA]</scope>
    <source>
        <strain evidence="2 3">10D</strain>
    </source>
</reference>
<name>M1VJL8_CYAM1</name>
<dbReference type="GO" id="GO:0008757">
    <property type="term" value="F:S-adenosylmethionine-dependent methyltransferase activity"/>
    <property type="evidence" value="ECO:0007669"/>
    <property type="project" value="InterPro"/>
</dbReference>
<evidence type="ECO:0000313" key="3">
    <source>
        <dbReference type="Proteomes" id="UP000007014"/>
    </source>
</evidence>
<keyword evidence="2" id="KW-0808">Transferase</keyword>
<dbReference type="GeneID" id="16995655"/>
<evidence type="ECO:0000313" key="2">
    <source>
        <dbReference type="EMBL" id="BAM81538.1"/>
    </source>
</evidence>
<proteinExistence type="predicted"/>
<dbReference type="Gene3D" id="3.40.50.150">
    <property type="entry name" value="Vaccinia Virus protein VP39"/>
    <property type="match status" value="1"/>
</dbReference>
<dbReference type="STRING" id="280699.M1VJL8"/>
<dbReference type="Proteomes" id="UP000007014">
    <property type="component" value="Chromosome 15"/>
</dbReference>
<keyword evidence="3" id="KW-1185">Reference proteome</keyword>
<dbReference type="HOGENOM" id="CLU_455200_0_0_1"/>
<dbReference type="InterPro" id="IPR029063">
    <property type="entry name" value="SAM-dependent_MTases_sf"/>
</dbReference>
<dbReference type="OrthoDB" id="2013972at2759"/>
<reference evidence="2 3" key="1">
    <citation type="journal article" date="2004" name="Nature">
        <title>Genome sequence of the ultrasmall unicellular red alga Cyanidioschyzon merolae 10D.</title>
        <authorList>
            <person name="Matsuzaki M."/>
            <person name="Misumi O."/>
            <person name="Shin-i T."/>
            <person name="Maruyama S."/>
            <person name="Takahara M."/>
            <person name="Miyagishima S."/>
            <person name="Mori T."/>
            <person name="Nishida K."/>
            <person name="Yagisawa F."/>
            <person name="Nishida K."/>
            <person name="Yoshida Y."/>
            <person name="Nishimura Y."/>
            <person name="Nakao S."/>
            <person name="Kobayashi T."/>
            <person name="Momoyama Y."/>
            <person name="Higashiyama T."/>
            <person name="Minoda A."/>
            <person name="Sano M."/>
            <person name="Nomoto H."/>
            <person name="Oishi K."/>
            <person name="Hayashi H."/>
            <person name="Ohta F."/>
            <person name="Nishizaka S."/>
            <person name="Haga S."/>
            <person name="Miura S."/>
            <person name="Morishita T."/>
            <person name="Kabeya Y."/>
            <person name="Terasawa K."/>
            <person name="Suzuki Y."/>
            <person name="Ishii Y."/>
            <person name="Asakawa S."/>
            <person name="Takano H."/>
            <person name="Ohta N."/>
            <person name="Kuroiwa H."/>
            <person name="Tanaka K."/>
            <person name="Shimizu N."/>
            <person name="Sugano S."/>
            <person name="Sato N."/>
            <person name="Nozaki H."/>
            <person name="Ogasawara N."/>
            <person name="Kohara Y."/>
            <person name="Kuroiwa T."/>
        </authorList>
    </citation>
    <scope>NUCLEOTIDE SEQUENCE [LARGE SCALE GENOMIC DNA]</scope>
    <source>
        <strain evidence="2 3">10D</strain>
    </source>
</reference>
<dbReference type="SUPFAM" id="SSF53335">
    <property type="entry name" value="S-adenosyl-L-methionine-dependent methyltransferases"/>
    <property type="match status" value="1"/>
</dbReference>
<evidence type="ECO:0000259" key="1">
    <source>
        <dbReference type="Pfam" id="PF08241"/>
    </source>
</evidence>
<feature type="domain" description="Methyltransferase type 11" evidence="1">
    <location>
        <begin position="424"/>
        <end position="532"/>
    </location>
</feature>
<accession>M1VJL8</accession>
<dbReference type="CDD" id="cd02440">
    <property type="entry name" value="AdoMet_MTases"/>
    <property type="match status" value="1"/>
</dbReference>
<protein>
    <submittedName>
        <fullName evidence="2">Similar to bacterial putative methyl transferase</fullName>
    </submittedName>
</protein>
<dbReference type="InterPro" id="IPR013216">
    <property type="entry name" value="Methyltransf_11"/>
</dbReference>
<dbReference type="PANTHER" id="PTHR42912">
    <property type="entry name" value="METHYLTRANSFERASE"/>
    <property type="match status" value="1"/>
</dbReference>
<organism evidence="2 3">
    <name type="scientific">Cyanidioschyzon merolae (strain NIES-3377 / 10D)</name>
    <name type="common">Unicellular red alga</name>
    <dbReference type="NCBI Taxonomy" id="280699"/>
    <lineage>
        <taxon>Eukaryota</taxon>
        <taxon>Rhodophyta</taxon>
        <taxon>Bangiophyceae</taxon>
        <taxon>Cyanidiales</taxon>
        <taxon>Cyanidiaceae</taxon>
        <taxon>Cyanidioschyzon</taxon>
    </lineage>
</organism>
<dbReference type="PANTHER" id="PTHR42912:SF80">
    <property type="entry name" value="METHYLTRANSFERASE DOMAIN-CONTAINING PROTEIN"/>
    <property type="match status" value="1"/>
</dbReference>